<evidence type="ECO:0000313" key="2">
    <source>
        <dbReference type="Proteomes" id="UP000177652"/>
    </source>
</evidence>
<sequence length="416" mass="47581">MDILETQNSLEKPIKGELKSIDVPDVGTVEYSEHFLELSSATRRRLDVEDLEGFKVKKVLSLPPALETQFKGIEETLKTQHGVLRLNQTKGDPEKVLEVVKSMAAFSTKFYEDVLIKSRDSFDQLLRIEYELTEGRTPSWGTVQHAMGGPEFGISGYFSETTHKIGSWTRERFLFSPYRSNQYGSFDVAGGQLEHIGSGSLNPRHSWPTDEYLRKRNLTEQKQGTHRSEGKILDTTGSDITAAVKEHLADPPVREDRMFAAEPFRYDLQRQPFIFSFGNKNKLFVDYLMRLREFDDPIVKEALSDHITHNETPKEERARVMTFMASIPREQRFLSEFETRLSSDELSWRQFLLGPATTGDVIERLLKREPMCFEGVEDDIKIPIFQGGPFGTFRLGCMAEAIINIPDKTVILPMTK</sequence>
<dbReference type="Proteomes" id="UP000177652">
    <property type="component" value="Unassembled WGS sequence"/>
</dbReference>
<dbReference type="EMBL" id="MFLK01000054">
    <property type="protein sequence ID" value="OGG65251.1"/>
    <property type="molecule type" value="Genomic_DNA"/>
</dbReference>
<accession>A0A1F6DV07</accession>
<reference evidence="1 2" key="1">
    <citation type="journal article" date="2016" name="Nat. Commun.">
        <title>Thousands of microbial genomes shed light on interconnected biogeochemical processes in an aquifer system.</title>
        <authorList>
            <person name="Anantharaman K."/>
            <person name="Brown C.T."/>
            <person name="Hug L.A."/>
            <person name="Sharon I."/>
            <person name="Castelle C.J."/>
            <person name="Probst A.J."/>
            <person name="Thomas B.C."/>
            <person name="Singh A."/>
            <person name="Wilkins M.J."/>
            <person name="Karaoz U."/>
            <person name="Brodie E.L."/>
            <person name="Williams K.H."/>
            <person name="Hubbard S.S."/>
            <person name="Banfield J.F."/>
        </authorList>
    </citation>
    <scope>NUCLEOTIDE SEQUENCE [LARGE SCALE GENOMIC DNA]</scope>
</reference>
<gene>
    <name evidence="1" type="ORF">A3D71_04350</name>
</gene>
<evidence type="ECO:0000313" key="1">
    <source>
        <dbReference type="EMBL" id="OGG65251.1"/>
    </source>
</evidence>
<dbReference type="AlphaFoldDB" id="A0A1F6DV07"/>
<proteinExistence type="predicted"/>
<name>A0A1F6DV07_9BACT</name>
<dbReference type="STRING" id="1798497.A3D71_04350"/>
<protein>
    <submittedName>
        <fullName evidence="1">Uncharacterized protein</fullName>
    </submittedName>
</protein>
<comment type="caution">
    <text evidence="1">The sequence shown here is derived from an EMBL/GenBank/DDBJ whole genome shotgun (WGS) entry which is preliminary data.</text>
</comment>
<organism evidence="1 2">
    <name type="scientific">Candidatus Kaiserbacteria bacterium RIFCSPHIGHO2_02_FULL_55_20</name>
    <dbReference type="NCBI Taxonomy" id="1798497"/>
    <lineage>
        <taxon>Bacteria</taxon>
        <taxon>Candidatus Kaiseribacteriota</taxon>
    </lineage>
</organism>